<evidence type="ECO:0000259" key="3">
    <source>
        <dbReference type="Pfam" id="PF18912"/>
    </source>
</evidence>
<protein>
    <submittedName>
        <fullName evidence="4">ComF family protein</fullName>
    </submittedName>
</protein>
<dbReference type="CDD" id="cd06223">
    <property type="entry name" value="PRTases_typeI"/>
    <property type="match status" value="1"/>
</dbReference>
<dbReference type="PANTHER" id="PTHR47505">
    <property type="entry name" value="DNA UTILIZATION PROTEIN YHGH"/>
    <property type="match status" value="1"/>
</dbReference>
<keyword evidence="5" id="KW-1185">Reference proteome</keyword>
<evidence type="ECO:0000259" key="2">
    <source>
        <dbReference type="Pfam" id="PF00156"/>
    </source>
</evidence>
<gene>
    <name evidence="4" type="ORF">GE300_07280</name>
</gene>
<sequence length="246" mass="26321">MGLLPGSLLNMLYPPECARCREQTDSVYGLCPACWRETAFITGGACGCCGMPVPTARPGDAVRCEGCTAHPPAWDAGRAAVLYQGAAREVILKFKHADRLDLAPVLARWMARAGAPLLARADIVAPVPLHWTRLLRRRANQAAELARRRELAPAGRVLPDLLRRHRATAQLKGATRDERHAILRGAISVTPRRAGLLPGARVLLVDDVMTTGATLSACAEACRSAGAAAVDVLVVARVAREDFVPT</sequence>
<name>A0A6L5YYQ4_9RHOB</name>
<dbReference type="Gene3D" id="3.40.50.2020">
    <property type="match status" value="1"/>
</dbReference>
<dbReference type="PANTHER" id="PTHR47505:SF1">
    <property type="entry name" value="DNA UTILIZATION PROTEIN YHGH"/>
    <property type="match status" value="1"/>
</dbReference>
<dbReference type="Proteomes" id="UP000474957">
    <property type="component" value="Unassembled WGS sequence"/>
</dbReference>
<evidence type="ECO:0000256" key="1">
    <source>
        <dbReference type="ARBA" id="ARBA00008007"/>
    </source>
</evidence>
<dbReference type="InterPro" id="IPR051910">
    <property type="entry name" value="ComF/GntX_DNA_util-trans"/>
</dbReference>
<evidence type="ECO:0000313" key="5">
    <source>
        <dbReference type="Proteomes" id="UP000474957"/>
    </source>
</evidence>
<feature type="domain" description="Double zinc ribbon" evidence="3">
    <location>
        <begin position="8"/>
        <end position="67"/>
    </location>
</feature>
<dbReference type="InterPro" id="IPR000836">
    <property type="entry name" value="PRTase_dom"/>
</dbReference>
<reference evidence="4 5" key="1">
    <citation type="submission" date="2019-10" db="EMBL/GenBank/DDBJ databases">
        <title>Cognatihalovulum marinum gen. nov. sp. nov., a new member of the family Rhodobacteraceae isolated from deep seawater of the Northwest Indian Ocean.</title>
        <authorList>
            <person name="Ruan C."/>
            <person name="Wang J."/>
            <person name="Zheng X."/>
            <person name="Song L."/>
            <person name="Zhu Y."/>
            <person name="Huang Y."/>
            <person name="Lu Z."/>
            <person name="Du W."/>
            <person name="Huang L."/>
            <person name="Dai X."/>
        </authorList>
    </citation>
    <scope>NUCLEOTIDE SEQUENCE [LARGE SCALE GENOMIC DNA]</scope>
    <source>
        <strain evidence="4 5">2CG4</strain>
    </source>
</reference>
<feature type="domain" description="Phosphoribosyltransferase" evidence="2">
    <location>
        <begin position="186"/>
        <end position="238"/>
    </location>
</feature>
<dbReference type="SUPFAM" id="SSF53271">
    <property type="entry name" value="PRTase-like"/>
    <property type="match status" value="1"/>
</dbReference>
<evidence type="ECO:0000313" key="4">
    <source>
        <dbReference type="EMBL" id="MSU89416.1"/>
    </source>
</evidence>
<dbReference type="EMBL" id="WIND01000004">
    <property type="protein sequence ID" value="MSU89416.1"/>
    <property type="molecule type" value="Genomic_DNA"/>
</dbReference>
<comment type="similarity">
    <text evidence="1">Belongs to the ComF/GntX family.</text>
</comment>
<dbReference type="InterPro" id="IPR029057">
    <property type="entry name" value="PRTase-like"/>
</dbReference>
<dbReference type="Pfam" id="PF18912">
    <property type="entry name" value="DZR_2"/>
    <property type="match status" value="1"/>
</dbReference>
<proteinExistence type="inferred from homology"/>
<dbReference type="RefSeq" id="WP_154445906.1">
    <property type="nucleotide sequence ID" value="NZ_WIND01000004.1"/>
</dbReference>
<dbReference type="InterPro" id="IPR044005">
    <property type="entry name" value="DZR_2"/>
</dbReference>
<accession>A0A6L5YYQ4</accession>
<organism evidence="4 5">
    <name type="scientific">Halovulum marinum</name>
    <dbReference type="NCBI Taxonomy" id="2662447"/>
    <lineage>
        <taxon>Bacteria</taxon>
        <taxon>Pseudomonadati</taxon>
        <taxon>Pseudomonadota</taxon>
        <taxon>Alphaproteobacteria</taxon>
        <taxon>Rhodobacterales</taxon>
        <taxon>Paracoccaceae</taxon>
        <taxon>Halovulum</taxon>
    </lineage>
</organism>
<dbReference type="Pfam" id="PF00156">
    <property type="entry name" value="Pribosyltran"/>
    <property type="match status" value="1"/>
</dbReference>
<dbReference type="AlphaFoldDB" id="A0A6L5YYQ4"/>
<comment type="caution">
    <text evidence="4">The sequence shown here is derived from an EMBL/GenBank/DDBJ whole genome shotgun (WGS) entry which is preliminary data.</text>
</comment>